<dbReference type="EMBL" id="CABPRJ010001950">
    <property type="protein sequence ID" value="VVC42397.1"/>
    <property type="molecule type" value="Genomic_DNA"/>
</dbReference>
<gene>
    <name evidence="1" type="ORF">CINCED_3A013338</name>
</gene>
<dbReference type="PANTHER" id="PTHR32215:SF0">
    <property type="entry name" value="CILIA- AND FLAGELLA-ASSOCIATED PROTEIN 57"/>
    <property type="match status" value="1"/>
</dbReference>
<proteinExistence type="predicted"/>
<accession>A0A5E4NFA9</accession>
<sequence length="525" mass="60040">MKADVSSGVRSLEPQYYFGLTVGSGNNCFFLNDEKIVYRAAGVIVVHDLLNHSQQYVYLTDSQKTITTMDLNHGKNFVAVAESGKRPTASVYDLVKSKRIRHLTLPYVTEATGFVMIKFSHDDVYLAALTNKPDFVMYYYEWRKSKIVSHLRVVHLPNSVAIVNDMVLNPGNNKLCCFVGKGLFRSMIMGEVVWKQYGFYKANKYNFTSACWLNDERLIAGTSEGQLFLFSKAELKAIYNVETLLKFDPRLTIDNPYNVRPPSNKRNMEIRCCTPVDGGLLMVVGKDQVYYYEVSVKNDPPYKKHALLERHTVYELPKNKHLEQIVGNDGKLRVINTLCVSPSGEMLMCITQRSLFYWASIGIENIDKTVELKLHGDDLHHGEVAGLSLSCWWPVFMTCGRLDRTVKLWNYVKRTLLFTERYDEDVLNVSLHPTGQCALLAFTSKVEFCMVHADQLETRRHFNVTDCSLIQFSRSGQMFALVDGLNVDIYSSITFEKLHRISKHEKKVSCQEEGRGLWFASIPQQ</sequence>
<dbReference type="OrthoDB" id="10251741at2759"/>
<dbReference type="Proteomes" id="UP000325440">
    <property type="component" value="Unassembled WGS sequence"/>
</dbReference>
<evidence type="ECO:0000313" key="2">
    <source>
        <dbReference type="Proteomes" id="UP000325440"/>
    </source>
</evidence>
<protein>
    <submittedName>
        <fullName evidence="1">WD40/YVTN repeat-like-containing domain,WD40-repeat-containing domain</fullName>
    </submittedName>
</protein>
<organism evidence="1 2">
    <name type="scientific">Cinara cedri</name>
    <dbReference type="NCBI Taxonomy" id="506608"/>
    <lineage>
        <taxon>Eukaryota</taxon>
        <taxon>Metazoa</taxon>
        <taxon>Ecdysozoa</taxon>
        <taxon>Arthropoda</taxon>
        <taxon>Hexapoda</taxon>
        <taxon>Insecta</taxon>
        <taxon>Pterygota</taxon>
        <taxon>Neoptera</taxon>
        <taxon>Paraneoptera</taxon>
        <taxon>Hemiptera</taxon>
        <taxon>Sternorrhyncha</taxon>
        <taxon>Aphidomorpha</taxon>
        <taxon>Aphidoidea</taxon>
        <taxon>Aphididae</taxon>
        <taxon>Lachninae</taxon>
        <taxon>Cinara</taxon>
    </lineage>
</organism>
<dbReference type="SUPFAM" id="SSF50978">
    <property type="entry name" value="WD40 repeat-like"/>
    <property type="match status" value="1"/>
</dbReference>
<dbReference type="InterPro" id="IPR036322">
    <property type="entry name" value="WD40_repeat_dom_sf"/>
</dbReference>
<dbReference type="PANTHER" id="PTHR32215">
    <property type="entry name" value="CILIA- AND FLAGELLA-ASSOCIATED PROTEIN 57"/>
    <property type="match status" value="1"/>
</dbReference>
<dbReference type="AlphaFoldDB" id="A0A5E4NFA9"/>
<dbReference type="InterPro" id="IPR052993">
    <property type="entry name" value="CFA-57"/>
</dbReference>
<dbReference type="InterPro" id="IPR015943">
    <property type="entry name" value="WD40/YVTN_repeat-like_dom_sf"/>
</dbReference>
<evidence type="ECO:0000313" key="1">
    <source>
        <dbReference type="EMBL" id="VVC42397.1"/>
    </source>
</evidence>
<dbReference type="Gene3D" id="2.130.10.10">
    <property type="entry name" value="YVTN repeat-like/Quinoprotein amine dehydrogenase"/>
    <property type="match status" value="2"/>
</dbReference>
<reference evidence="1 2" key="1">
    <citation type="submission" date="2019-08" db="EMBL/GenBank/DDBJ databases">
        <authorList>
            <person name="Alioto T."/>
            <person name="Alioto T."/>
            <person name="Gomez Garrido J."/>
        </authorList>
    </citation>
    <scope>NUCLEOTIDE SEQUENCE [LARGE SCALE GENOMIC DNA]</scope>
</reference>
<name>A0A5E4NFA9_9HEMI</name>
<keyword evidence="2" id="KW-1185">Reference proteome</keyword>